<evidence type="ECO:0000313" key="4">
    <source>
        <dbReference type="EMBL" id="SJL00658.1"/>
    </source>
</evidence>
<feature type="transmembrane region" description="Helical" evidence="2">
    <location>
        <begin position="197"/>
        <end position="215"/>
    </location>
</feature>
<feature type="domain" description="DUF6535" evidence="3">
    <location>
        <begin position="101"/>
        <end position="275"/>
    </location>
</feature>
<accession>A0A284QW04</accession>
<evidence type="ECO:0000256" key="1">
    <source>
        <dbReference type="SAM" id="MobiDB-lite"/>
    </source>
</evidence>
<proteinExistence type="predicted"/>
<feature type="transmembrane region" description="Helical" evidence="2">
    <location>
        <begin position="249"/>
        <end position="275"/>
    </location>
</feature>
<dbReference type="OrthoDB" id="3219854at2759"/>
<dbReference type="STRING" id="47428.A0A284QW04"/>
<keyword evidence="2" id="KW-0472">Membrane</keyword>
<protein>
    <recommendedName>
        <fullName evidence="3">DUF6535 domain-containing protein</fullName>
    </recommendedName>
</protein>
<evidence type="ECO:0000256" key="2">
    <source>
        <dbReference type="SAM" id="Phobius"/>
    </source>
</evidence>
<gene>
    <name evidence="4" type="ORF">ARMOST_03971</name>
</gene>
<sequence>MSTASDALPENSGGPAVTQPEATNVEATGNLAEEDNVAAPAQPYAEYVNPAKSRKRFGLKGSAPHRPPKGNDPFNYEEKYPEDAYCEELGPNARVFRTHVDERAIHDANMVEESRDGVDVLLVFAGLFSAVVTTFVAQTSQSLQADYTEMSANLLFEMINIQRAIASGASLDTVAPSPLNPNITFIASTTSVWVNGLWFTSLALSLTTALVSVLVKQWLHHYMALPSGTPRERSLLQQFRYAGLQKWQVLVIIGLLPVLMHTALAIFFVGLVIFLGPLQDAIAWVVGVITVIAYIAYLMAHILPLFFPQCPYRTSLCDLLHILYSHVMQYAQHFPVSCSTFNAPKWKNLKELELEAVQSVSDELSVEALHWLFSMSSNPTVQSIALQAIGGLHPTLQNKAKELFDDIDLDQLLEQCLSTFPRTPVAGLETKLERLLRCNLVLSLRRATRGM</sequence>
<dbReference type="InterPro" id="IPR045338">
    <property type="entry name" value="DUF6535"/>
</dbReference>
<name>A0A284QW04_ARMOS</name>
<evidence type="ECO:0000313" key="5">
    <source>
        <dbReference type="Proteomes" id="UP000219338"/>
    </source>
</evidence>
<feature type="region of interest" description="Disordered" evidence="1">
    <location>
        <begin position="1"/>
        <end position="76"/>
    </location>
</feature>
<keyword evidence="2" id="KW-0812">Transmembrane</keyword>
<dbReference type="OMA" id="VFRTYVD"/>
<dbReference type="EMBL" id="FUEG01000002">
    <property type="protein sequence ID" value="SJL00658.1"/>
    <property type="molecule type" value="Genomic_DNA"/>
</dbReference>
<dbReference type="Pfam" id="PF20153">
    <property type="entry name" value="DUF6535"/>
    <property type="match status" value="1"/>
</dbReference>
<keyword evidence="2" id="KW-1133">Transmembrane helix</keyword>
<dbReference type="AlphaFoldDB" id="A0A284QW04"/>
<dbReference type="Proteomes" id="UP000219338">
    <property type="component" value="Unassembled WGS sequence"/>
</dbReference>
<feature type="transmembrane region" description="Helical" evidence="2">
    <location>
        <begin position="281"/>
        <end position="307"/>
    </location>
</feature>
<evidence type="ECO:0000259" key="3">
    <source>
        <dbReference type="Pfam" id="PF20153"/>
    </source>
</evidence>
<organism evidence="4 5">
    <name type="scientific">Armillaria ostoyae</name>
    <name type="common">Armillaria root rot fungus</name>
    <dbReference type="NCBI Taxonomy" id="47428"/>
    <lineage>
        <taxon>Eukaryota</taxon>
        <taxon>Fungi</taxon>
        <taxon>Dikarya</taxon>
        <taxon>Basidiomycota</taxon>
        <taxon>Agaricomycotina</taxon>
        <taxon>Agaricomycetes</taxon>
        <taxon>Agaricomycetidae</taxon>
        <taxon>Agaricales</taxon>
        <taxon>Marasmiineae</taxon>
        <taxon>Physalacriaceae</taxon>
        <taxon>Armillaria</taxon>
    </lineage>
</organism>
<feature type="transmembrane region" description="Helical" evidence="2">
    <location>
        <begin position="120"/>
        <end position="137"/>
    </location>
</feature>
<keyword evidence="5" id="KW-1185">Reference proteome</keyword>
<reference evidence="5" key="1">
    <citation type="journal article" date="2017" name="Nat. Ecol. Evol.">
        <title>Genome expansion and lineage-specific genetic innovations in the forest pathogenic fungi Armillaria.</title>
        <authorList>
            <person name="Sipos G."/>
            <person name="Prasanna A.N."/>
            <person name="Walter M.C."/>
            <person name="O'Connor E."/>
            <person name="Balint B."/>
            <person name="Krizsan K."/>
            <person name="Kiss B."/>
            <person name="Hess J."/>
            <person name="Varga T."/>
            <person name="Slot J."/>
            <person name="Riley R."/>
            <person name="Boka B."/>
            <person name="Rigling D."/>
            <person name="Barry K."/>
            <person name="Lee J."/>
            <person name="Mihaltcheva S."/>
            <person name="LaButti K."/>
            <person name="Lipzen A."/>
            <person name="Waldron R."/>
            <person name="Moloney N.M."/>
            <person name="Sperisen C."/>
            <person name="Kredics L."/>
            <person name="Vagvoelgyi C."/>
            <person name="Patrignani A."/>
            <person name="Fitzpatrick D."/>
            <person name="Nagy I."/>
            <person name="Doyle S."/>
            <person name="Anderson J.B."/>
            <person name="Grigoriev I.V."/>
            <person name="Gueldener U."/>
            <person name="Muensterkoetter M."/>
            <person name="Nagy L.G."/>
        </authorList>
    </citation>
    <scope>NUCLEOTIDE SEQUENCE [LARGE SCALE GENOMIC DNA]</scope>
    <source>
        <strain evidence="5">C18/9</strain>
    </source>
</reference>